<evidence type="ECO:0000256" key="2">
    <source>
        <dbReference type="ARBA" id="ARBA00022643"/>
    </source>
</evidence>
<dbReference type="PANTHER" id="PTHR47429">
    <property type="entry name" value="PROTEIN TWIN LOV 1"/>
    <property type="match status" value="1"/>
</dbReference>
<feature type="domain" description="PAS" evidence="5">
    <location>
        <begin position="204"/>
        <end position="304"/>
    </location>
</feature>
<dbReference type="SUPFAM" id="SSF55785">
    <property type="entry name" value="PYP-like sensor domain (PAS domain)"/>
    <property type="match status" value="1"/>
</dbReference>
<protein>
    <recommendedName>
        <fullName evidence="5">PAS domain-containing protein</fullName>
    </recommendedName>
</protein>
<evidence type="ECO:0000256" key="1">
    <source>
        <dbReference type="ARBA" id="ARBA00022630"/>
    </source>
</evidence>
<dbReference type="InParanoid" id="A0A194WVQ3"/>
<sequence length="533" mass="58894">MKPVDGKVSEGSPQSPAPKPTSKPPKGDIAEQPVQEPPKQAEGQKLSVSDSGEADYDLRPTSSKPRSESLESLTELLFSEAYLRTLTSDPQLLARFSSFLSHYEPSIAPLVLQYVETQKVVKAISYANAVAKTLPGNENAAELSKSFQDSAQHAFDTLLNTALPAWVTYNLVKTSTSILIAEITNQSTPLTRDLVGGLSEVFCITDPNVEDNPIVYASEEFYRLTGYGRDSVIGFNCRFLQGGKTRRESVRRLKEAIGRGEEICETLLNYRRDGRPFVNVLMLAPLHDDRGNVKYYLGAQVDASRLVEGGRGVEGLERCLVRKEMEEKRNIEGDREPKQIVLEKLRDLSMAFDLEESAVVQSQSRRNSISKDEEPFTKGRAARRRLEYDGENLASEDDDFGDEEKHTLPEWTISQNKPTGKLPGIYKKYLLVRPYPSLRAIFVSQSARRLGKLQQKPLLSYLAAPASTLAGLKECFQSGTPVTGKVAIMKQAGNNPSTHGEICWISATPMLDGNDGVGVWMVVIVDKNSASSN</sequence>
<dbReference type="InterPro" id="IPR000014">
    <property type="entry name" value="PAS"/>
</dbReference>
<dbReference type="EMBL" id="KQ947426">
    <property type="protein sequence ID" value="KUJ11667.1"/>
    <property type="molecule type" value="Genomic_DNA"/>
</dbReference>
<feature type="non-terminal residue" evidence="6">
    <location>
        <position position="533"/>
    </location>
</feature>
<organism evidence="6 7">
    <name type="scientific">Mollisia scopiformis</name>
    <name type="common">Conifer needle endophyte fungus</name>
    <name type="synonym">Phialocephala scopiformis</name>
    <dbReference type="NCBI Taxonomy" id="149040"/>
    <lineage>
        <taxon>Eukaryota</taxon>
        <taxon>Fungi</taxon>
        <taxon>Dikarya</taxon>
        <taxon>Ascomycota</taxon>
        <taxon>Pezizomycotina</taxon>
        <taxon>Leotiomycetes</taxon>
        <taxon>Helotiales</taxon>
        <taxon>Mollisiaceae</taxon>
        <taxon>Mollisia</taxon>
    </lineage>
</organism>
<dbReference type="GeneID" id="28822023"/>
<evidence type="ECO:0000256" key="4">
    <source>
        <dbReference type="SAM" id="MobiDB-lite"/>
    </source>
</evidence>
<accession>A0A194WVQ3</accession>
<keyword evidence="7" id="KW-1185">Reference proteome</keyword>
<dbReference type="PANTHER" id="PTHR47429:SF9">
    <property type="entry name" value="PAS DOMAIN-CONTAINING PROTEIN"/>
    <property type="match status" value="1"/>
</dbReference>
<dbReference type="OrthoDB" id="447251at2759"/>
<reference evidence="6 7" key="1">
    <citation type="submission" date="2015-10" db="EMBL/GenBank/DDBJ databases">
        <title>Full genome of DAOMC 229536 Phialocephala scopiformis, a fungal endophyte of spruce producing the potent anti-insectan compound rugulosin.</title>
        <authorList>
            <consortium name="DOE Joint Genome Institute"/>
            <person name="Walker A.K."/>
            <person name="Frasz S.L."/>
            <person name="Seifert K.A."/>
            <person name="Miller J.D."/>
            <person name="Mondo S.J."/>
            <person name="Labutti K."/>
            <person name="Lipzen A."/>
            <person name="Dockter R."/>
            <person name="Kennedy M."/>
            <person name="Grigoriev I.V."/>
            <person name="Spatafora J.W."/>
        </authorList>
    </citation>
    <scope>NUCLEOTIDE SEQUENCE [LARGE SCALE GENOMIC DNA]</scope>
    <source>
        <strain evidence="6 7">CBS 120377</strain>
    </source>
</reference>
<dbReference type="KEGG" id="psco:LY89DRAFT_654362"/>
<dbReference type="Pfam" id="PF13426">
    <property type="entry name" value="PAS_9"/>
    <property type="match status" value="1"/>
</dbReference>
<name>A0A194WVQ3_MOLSC</name>
<dbReference type="Gene3D" id="3.30.450.20">
    <property type="entry name" value="PAS domain"/>
    <property type="match status" value="1"/>
</dbReference>
<dbReference type="AlphaFoldDB" id="A0A194WVQ3"/>
<evidence type="ECO:0000256" key="3">
    <source>
        <dbReference type="ARBA" id="ARBA00022991"/>
    </source>
</evidence>
<dbReference type="Proteomes" id="UP000070700">
    <property type="component" value="Unassembled WGS sequence"/>
</dbReference>
<evidence type="ECO:0000313" key="6">
    <source>
        <dbReference type="EMBL" id="KUJ11667.1"/>
    </source>
</evidence>
<dbReference type="GO" id="GO:0005634">
    <property type="term" value="C:nucleus"/>
    <property type="evidence" value="ECO:0007669"/>
    <property type="project" value="TreeGrafter"/>
</dbReference>
<dbReference type="InterPro" id="IPR035965">
    <property type="entry name" value="PAS-like_dom_sf"/>
</dbReference>
<evidence type="ECO:0000259" key="5">
    <source>
        <dbReference type="Pfam" id="PF13426"/>
    </source>
</evidence>
<feature type="region of interest" description="Disordered" evidence="4">
    <location>
        <begin position="1"/>
        <end position="69"/>
    </location>
</feature>
<dbReference type="NCBIfam" id="TIGR00229">
    <property type="entry name" value="sensory_box"/>
    <property type="match status" value="1"/>
</dbReference>
<dbReference type="CDD" id="cd00130">
    <property type="entry name" value="PAS"/>
    <property type="match status" value="1"/>
</dbReference>
<gene>
    <name evidence="6" type="ORF">LY89DRAFT_654362</name>
</gene>
<keyword evidence="2" id="KW-0288">FMN</keyword>
<proteinExistence type="predicted"/>
<keyword evidence="3" id="KW-0157">Chromophore</keyword>
<keyword evidence="1" id="KW-0285">Flavoprotein</keyword>
<evidence type="ECO:0000313" key="7">
    <source>
        <dbReference type="Proteomes" id="UP000070700"/>
    </source>
</evidence>
<dbReference type="RefSeq" id="XP_018066022.1">
    <property type="nucleotide sequence ID" value="XM_018212297.1"/>
</dbReference>